<name>A0A392V2E8_9FABA</name>
<protein>
    <submittedName>
        <fullName evidence="2">Uncharacterized protein</fullName>
    </submittedName>
</protein>
<comment type="caution">
    <text evidence="2">The sequence shown here is derived from an EMBL/GenBank/DDBJ whole genome shotgun (WGS) entry which is preliminary data.</text>
</comment>
<feature type="region of interest" description="Disordered" evidence="1">
    <location>
        <begin position="1"/>
        <end position="32"/>
    </location>
</feature>
<accession>A0A392V2E8</accession>
<evidence type="ECO:0000313" key="3">
    <source>
        <dbReference type="Proteomes" id="UP000265520"/>
    </source>
</evidence>
<dbReference type="AlphaFoldDB" id="A0A392V2E8"/>
<feature type="compositionally biased region" description="Basic and acidic residues" evidence="1">
    <location>
        <begin position="20"/>
        <end position="32"/>
    </location>
</feature>
<evidence type="ECO:0000256" key="1">
    <source>
        <dbReference type="SAM" id="MobiDB-lite"/>
    </source>
</evidence>
<feature type="non-terminal residue" evidence="2">
    <location>
        <position position="1"/>
    </location>
</feature>
<reference evidence="2 3" key="1">
    <citation type="journal article" date="2018" name="Front. Plant Sci.">
        <title>Red Clover (Trifolium pratense) and Zigzag Clover (T. medium) - A Picture of Genomic Similarities and Differences.</title>
        <authorList>
            <person name="Dluhosova J."/>
            <person name="Istvanek J."/>
            <person name="Nedelnik J."/>
            <person name="Repkova J."/>
        </authorList>
    </citation>
    <scope>NUCLEOTIDE SEQUENCE [LARGE SCALE GENOMIC DNA]</scope>
    <source>
        <strain evidence="3">cv. 10/8</strain>
        <tissue evidence="2">Leaf</tissue>
    </source>
</reference>
<keyword evidence="3" id="KW-1185">Reference proteome</keyword>
<organism evidence="2 3">
    <name type="scientific">Trifolium medium</name>
    <dbReference type="NCBI Taxonomy" id="97028"/>
    <lineage>
        <taxon>Eukaryota</taxon>
        <taxon>Viridiplantae</taxon>
        <taxon>Streptophyta</taxon>
        <taxon>Embryophyta</taxon>
        <taxon>Tracheophyta</taxon>
        <taxon>Spermatophyta</taxon>
        <taxon>Magnoliopsida</taxon>
        <taxon>eudicotyledons</taxon>
        <taxon>Gunneridae</taxon>
        <taxon>Pentapetalae</taxon>
        <taxon>rosids</taxon>
        <taxon>fabids</taxon>
        <taxon>Fabales</taxon>
        <taxon>Fabaceae</taxon>
        <taxon>Papilionoideae</taxon>
        <taxon>50 kb inversion clade</taxon>
        <taxon>NPAAA clade</taxon>
        <taxon>Hologalegina</taxon>
        <taxon>IRL clade</taxon>
        <taxon>Trifolieae</taxon>
        <taxon>Trifolium</taxon>
    </lineage>
</organism>
<evidence type="ECO:0000313" key="2">
    <source>
        <dbReference type="EMBL" id="MCI82436.1"/>
    </source>
</evidence>
<sequence length="32" mass="3645">LSPAQMQEKDTQESPVYCARRGEDQAGRNHEI</sequence>
<dbReference type="EMBL" id="LXQA011043347">
    <property type="protein sequence ID" value="MCI82436.1"/>
    <property type="molecule type" value="Genomic_DNA"/>
</dbReference>
<dbReference type="Proteomes" id="UP000265520">
    <property type="component" value="Unassembled WGS sequence"/>
</dbReference>
<proteinExistence type="predicted"/>